<proteinExistence type="predicted"/>
<accession>A0ACD5H8G3</accession>
<protein>
    <submittedName>
        <fullName evidence="1">Uncharacterized protein</fullName>
    </submittedName>
</protein>
<organism evidence="1 2">
    <name type="scientific">Acidithiobacillus ferrianus</name>
    <dbReference type="NCBI Taxonomy" id="2678518"/>
    <lineage>
        <taxon>Bacteria</taxon>
        <taxon>Pseudomonadati</taxon>
        <taxon>Pseudomonadota</taxon>
        <taxon>Acidithiobacillia</taxon>
        <taxon>Acidithiobacillales</taxon>
        <taxon>Acidithiobacillaceae</taxon>
        <taxon>Acidithiobacillus</taxon>
    </lineage>
</organism>
<evidence type="ECO:0000313" key="1">
    <source>
        <dbReference type="EMBL" id="XRI69873.1"/>
    </source>
</evidence>
<keyword evidence="2" id="KW-1185">Reference proteome</keyword>
<reference evidence="1" key="1">
    <citation type="submission" date="2023-06" db="EMBL/GenBank/DDBJ databases">
        <title>Complete and circular genome of Acidithiobacillus ferrianus DSM 107098.</title>
        <authorList>
            <person name="Norris P.R."/>
            <person name="Falagan C."/>
            <person name="Moya-Beltran A."/>
            <person name="Castro M."/>
            <person name="Quatrini R."/>
            <person name="Johnson D.B."/>
        </authorList>
    </citation>
    <scope>NUCLEOTIDE SEQUENCE</scope>
    <source>
        <strain evidence="1">MG</strain>
    </source>
</reference>
<name>A0ACD5H8G3_9PROT</name>
<sequence>MRNAGKSGKKLPEAIAEVLAMFPTYRPLRVMYQDEARFGRISDTRYCWAKKPTRPEV</sequence>
<dbReference type="Proteomes" id="UP000470022">
    <property type="component" value="Chromosome"/>
</dbReference>
<dbReference type="EMBL" id="CP127523">
    <property type="protein sequence ID" value="XRI69873.1"/>
    <property type="molecule type" value="Genomic_DNA"/>
</dbReference>
<evidence type="ECO:0000313" key="2">
    <source>
        <dbReference type="Proteomes" id="UP000470022"/>
    </source>
</evidence>
<gene>
    <name evidence="1" type="ORF">GL267_004080</name>
</gene>